<dbReference type="CDD" id="cd00090">
    <property type="entry name" value="HTH_ARSR"/>
    <property type="match status" value="1"/>
</dbReference>
<dbReference type="PRINTS" id="PR00778">
    <property type="entry name" value="HTHARSR"/>
</dbReference>
<dbReference type="PROSITE" id="PS50987">
    <property type="entry name" value="HTH_ARSR_2"/>
    <property type="match status" value="1"/>
</dbReference>
<dbReference type="Gene3D" id="1.10.10.10">
    <property type="entry name" value="Winged helix-like DNA-binding domain superfamily/Winged helix DNA-binding domain"/>
    <property type="match status" value="1"/>
</dbReference>
<dbReference type="InterPro" id="IPR036388">
    <property type="entry name" value="WH-like_DNA-bd_sf"/>
</dbReference>
<dbReference type="KEGG" id="hhy:Halhy_5700"/>
<dbReference type="PANTHER" id="PTHR33154:SF15">
    <property type="entry name" value="REGULATORY PROTEIN ARSR"/>
    <property type="match status" value="1"/>
</dbReference>
<reference key="2">
    <citation type="submission" date="2011-04" db="EMBL/GenBank/DDBJ databases">
        <title>Complete sequence of chromosome of Haliscomenobacter hydrossis DSM 1100.</title>
        <authorList>
            <consortium name="US DOE Joint Genome Institute (JGI-PGF)"/>
            <person name="Lucas S."/>
            <person name="Han J."/>
            <person name="Lapidus A."/>
            <person name="Bruce D."/>
            <person name="Goodwin L."/>
            <person name="Pitluck S."/>
            <person name="Peters L."/>
            <person name="Kyrpides N."/>
            <person name="Mavromatis K."/>
            <person name="Ivanova N."/>
            <person name="Ovchinnikova G."/>
            <person name="Pagani I."/>
            <person name="Daligault H."/>
            <person name="Detter J.C."/>
            <person name="Han C."/>
            <person name="Land M."/>
            <person name="Hauser L."/>
            <person name="Markowitz V."/>
            <person name="Cheng J.-F."/>
            <person name="Hugenholtz P."/>
            <person name="Woyke T."/>
            <person name="Wu D."/>
            <person name="Verbarg S."/>
            <person name="Frueling A."/>
            <person name="Brambilla E."/>
            <person name="Klenk H.-P."/>
            <person name="Eisen J.A."/>
        </authorList>
    </citation>
    <scope>NUCLEOTIDE SEQUENCE</scope>
    <source>
        <strain>DSM 1100</strain>
    </source>
</reference>
<dbReference type="SMART" id="SM00418">
    <property type="entry name" value="HTH_ARSR"/>
    <property type="match status" value="1"/>
</dbReference>
<dbReference type="STRING" id="760192.Halhy_5700"/>
<keyword evidence="6" id="KW-1185">Reference proteome</keyword>
<dbReference type="eggNOG" id="COG0640">
    <property type="taxonomic scope" value="Bacteria"/>
</dbReference>
<dbReference type="Pfam" id="PF01022">
    <property type="entry name" value="HTH_5"/>
    <property type="match status" value="1"/>
</dbReference>
<dbReference type="EMBL" id="CP002691">
    <property type="protein sequence ID" value="AEE53523.1"/>
    <property type="molecule type" value="Genomic_DNA"/>
</dbReference>
<reference evidence="5 6" key="1">
    <citation type="journal article" date="2011" name="Stand. Genomic Sci.">
        <title>Complete genome sequence of Haliscomenobacter hydrossis type strain (O).</title>
        <authorList>
            <consortium name="US DOE Joint Genome Institute (JGI-PGF)"/>
            <person name="Daligault H."/>
            <person name="Lapidus A."/>
            <person name="Zeytun A."/>
            <person name="Nolan M."/>
            <person name="Lucas S."/>
            <person name="Del Rio T.G."/>
            <person name="Tice H."/>
            <person name="Cheng J.F."/>
            <person name="Tapia R."/>
            <person name="Han C."/>
            <person name="Goodwin L."/>
            <person name="Pitluck S."/>
            <person name="Liolios K."/>
            <person name="Pagani I."/>
            <person name="Ivanova N."/>
            <person name="Huntemann M."/>
            <person name="Mavromatis K."/>
            <person name="Mikhailova N."/>
            <person name="Pati A."/>
            <person name="Chen A."/>
            <person name="Palaniappan K."/>
            <person name="Land M."/>
            <person name="Hauser L."/>
            <person name="Brambilla E.M."/>
            <person name="Rohde M."/>
            <person name="Verbarg S."/>
            <person name="Goker M."/>
            <person name="Bristow J."/>
            <person name="Eisen J.A."/>
            <person name="Markowitz V."/>
            <person name="Hugenholtz P."/>
            <person name="Kyrpides N.C."/>
            <person name="Klenk H.P."/>
            <person name="Woyke T."/>
        </authorList>
    </citation>
    <scope>NUCLEOTIDE SEQUENCE [LARGE SCALE GENOMIC DNA]</scope>
    <source>
        <strain evidence="6">ATCC 27775 / DSM 1100 / LMG 10767 / O</strain>
    </source>
</reference>
<dbReference type="HOGENOM" id="CLU_097806_3_2_10"/>
<evidence type="ECO:0000256" key="3">
    <source>
        <dbReference type="ARBA" id="ARBA00023163"/>
    </source>
</evidence>
<dbReference type="OrthoDB" id="9800049at2"/>
<keyword evidence="3" id="KW-0804">Transcription</keyword>
<dbReference type="InterPro" id="IPR051081">
    <property type="entry name" value="HTH_MetalResp_TranReg"/>
</dbReference>
<feature type="domain" description="HTH arsR-type" evidence="4">
    <location>
        <begin position="7"/>
        <end position="105"/>
    </location>
</feature>
<dbReference type="Proteomes" id="UP000008461">
    <property type="component" value="Chromosome"/>
</dbReference>
<organism evidence="5 6">
    <name type="scientific">Haliscomenobacter hydrossis (strain ATCC 27775 / DSM 1100 / LMG 10767 / O)</name>
    <dbReference type="NCBI Taxonomy" id="760192"/>
    <lineage>
        <taxon>Bacteria</taxon>
        <taxon>Pseudomonadati</taxon>
        <taxon>Bacteroidota</taxon>
        <taxon>Saprospiria</taxon>
        <taxon>Saprospirales</taxon>
        <taxon>Haliscomenobacteraceae</taxon>
        <taxon>Haliscomenobacter</taxon>
    </lineage>
</organism>
<keyword evidence="2" id="KW-0238">DNA-binding</keyword>
<gene>
    <name evidence="5" type="ordered locus">Halhy_5700</name>
</gene>
<evidence type="ECO:0000256" key="1">
    <source>
        <dbReference type="ARBA" id="ARBA00023015"/>
    </source>
</evidence>
<dbReference type="NCBIfam" id="NF033788">
    <property type="entry name" value="HTH_metalloreg"/>
    <property type="match status" value="1"/>
</dbReference>
<dbReference type="InterPro" id="IPR036390">
    <property type="entry name" value="WH_DNA-bd_sf"/>
</dbReference>
<name>F4KVU8_HALH1</name>
<keyword evidence="1" id="KW-0805">Transcription regulation</keyword>
<sequence length="109" mass="12017">MHAKTAEFDPELQELALLAKLLSHPARIAIIKLLAAQQSCISGDIANEFPLSRATVCQHLQELKNAGLIKGEISGLNVNYCLNVEKWKTVKAQFEGLFSLTIHDINCNC</sequence>
<evidence type="ECO:0000259" key="4">
    <source>
        <dbReference type="PROSITE" id="PS50987"/>
    </source>
</evidence>
<dbReference type="InterPro" id="IPR001845">
    <property type="entry name" value="HTH_ArsR_DNA-bd_dom"/>
</dbReference>
<dbReference type="PANTHER" id="PTHR33154">
    <property type="entry name" value="TRANSCRIPTIONAL REGULATOR, ARSR FAMILY"/>
    <property type="match status" value="1"/>
</dbReference>
<protein>
    <submittedName>
        <fullName evidence="5">Regulatory protein ArsR</fullName>
    </submittedName>
</protein>
<dbReference type="RefSeq" id="WP_013768052.1">
    <property type="nucleotide sequence ID" value="NC_015510.1"/>
</dbReference>
<proteinExistence type="predicted"/>
<dbReference type="InterPro" id="IPR011991">
    <property type="entry name" value="ArsR-like_HTH"/>
</dbReference>
<evidence type="ECO:0000256" key="2">
    <source>
        <dbReference type="ARBA" id="ARBA00023125"/>
    </source>
</evidence>
<dbReference type="GO" id="GO:0003677">
    <property type="term" value="F:DNA binding"/>
    <property type="evidence" value="ECO:0007669"/>
    <property type="project" value="UniProtKB-KW"/>
</dbReference>
<dbReference type="GO" id="GO:0003700">
    <property type="term" value="F:DNA-binding transcription factor activity"/>
    <property type="evidence" value="ECO:0007669"/>
    <property type="project" value="InterPro"/>
</dbReference>
<dbReference type="AlphaFoldDB" id="F4KVU8"/>
<accession>F4KVU8</accession>
<dbReference type="SUPFAM" id="SSF46785">
    <property type="entry name" value="Winged helix' DNA-binding domain"/>
    <property type="match status" value="1"/>
</dbReference>
<evidence type="ECO:0000313" key="5">
    <source>
        <dbReference type="EMBL" id="AEE53523.1"/>
    </source>
</evidence>
<evidence type="ECO:0000313" key="6">
    <source>
        <dbReference type="Proteomes" id="UP000008461"/>
    </source>
</evidence>